<name>A0A838CIU0_9CORY</name>
<comment type="caution">
    <text evidence="7">The sequence shown here is derived from an EMBL/GenBank/DDBJ whole genome shotgun (WGS) entry which is preliminary data.</text>
</comment>
<dbReference type="InterPro" id="IPR029052">
    <property type="entry name" value="Metallo-depent_PP-like"/>
</dbReference>
<dbReference type="InterPro" id="IPR004843">
    <property type="entry name" value="Calcineurin-like_PHP"/>
</dbReference>
<dbReference type="Pfam" id="PF00149">
    <property type="entry name" value="Metallophos"/>
    <property type="match status" value="1"/>
</dbReference>
<proteinExistence type="predicted"/>
<dbReference type="SUPFAM" id="SSF56300">
    <property type="entry name" value="Metallo-dependent phosphatases"/>
    <property type="match status" value="1"/>
</dbReference>
<feature type="transmembrane region" description="Helical" evidence="3">
    <location>
        <begin position="490"/>
        <end position="513"/>
    </location>
</feature>
<evidence type="ECO:0000256" key="1">
    <source>
        <dbReference type="ARBA" id="ARBA00022729"/>
    </source>
</evidence>
<dbReference type="GO" id="GO:0046872">
    <property type="term" value="F:metal ion binding"/>
    <property type="evidence" value="ECO:0007669"/>
    <property type="project" value="InterPro"/>
</dbReference>
<feature type="chain" id="PRO_5032848663" evidence="4">
    <location>
        <begin position="27"/>
        <end position="522"/>
    </location>
</feature>
<evidence type="ECO:0000256" key="3">
    <source>
        <dbReference type="SAM" id="Phobius"/>
    </source>
</evidence>
<dbReference type="GO" id="GO:0003993">
    <property type="term" value="F:acid phosphatase activity"/>
    <property type="evidence" value="ECO:0007669"/>
    <property type="project" value="InterPro"/>
</dbReference>
<evidence type="ECO:0000313" key="8">
    <source>
        <dbReference type="Proteomes" id="UP000581408"/>
    </source>
</evidence>
<feature type="region of interest" description="Disordered" evidence="2">
    <location>
        <begin position="465"/>
        <end position="484"/>
    </location>
</feature>
<feature type="domain" description="Calcineurin-like phosphoesterase" evidence="5">
    <location>
        <begin position="163"/>
        <end position="346"/>
    </location>
</feature>
<dbReference type="RefSeq" id="WP_181194344.1">
    <property type="nucleotide sequence ID" value="NZ_JABFEE010000003.1"/>
</dbReference>
<reference evidence="7 8" key="1">
    <citation type="submission" date="2020-05" db="EMBL/GenBank/DDBJ databases">
        <title>Descriptions of Corynebacterium xxxx sp. nov., Corynebacterium yyyy sp. nov. and Corynebacterium zzzz sp. nov.</title>
        <authorList>
            <person name="Zhang G."/>
        </authorList>
    </citation>
    <scope>NUCLEOTIDE SEQUENCE [LARGE SCALE GENOMIC DNA]</scope>
    <source>
        <strain evidence="8">zg-915</strain>
    </source>
</reference>
<dbReference type="InterPro" id="IPR008963">
    <property type="entry name" value="Purple_acid_Pase-like_N"/>
</dbReference>
<evidence type="ECO:0000256" key="2">
    <source>
        <dbReference type="SAM" id="MobiDB-lite"/>
    </source>
</evidence>
<feature type="domain" description="Purple acid phosphatase N-terminal" evidence="6">
    <location>
        <begin position="50"/>
        <end position="154"/>
    </location>
</feature>
<dbReference type="Gene3D" id="3.60.21.10">
    <property type="match status" value="1"/>
</dbReference>
<dbReference type="SUPFAM" id="SSF49363">
    <property type="entry name" value="Purple acid phosphatase, N-terminal domain"/>
    <property type="match status" value="1"/>
</dbReference>
<keyword evidence="3" id="KW-1133">Transmembrane helix</keyword>
<protein>
    <submittedName>
        <fullName evidence="7">Phosphohydrolase</fullName>
    </submittedName>
</protein>
<dbReference type="AlphaFoldDB" id="A0A838CIU0"/>
<dbReference type="Proteomes" id="UP000581408">
    <property type="component" value="Unassembled WGS sequence"/>
</dbReference>
<keyword evidence="1 4" id="KW-0732">Signal</keyword>
<organism evidence="7 8">
    <name type="scientific">Corynebacterium wankanglinii</name>
    <dbReference type="NCBI Taxonomy" id="2735136"/>
    <lineage>
        <taxon>Bacteria</taxon>
        <taxon>Bacillati</taxon>
        <taxon>Actinomycetota</taxon>
        <taxon>Actinomycetes</taxon>
        <taxon>Mycobacteriales</taxon>
        <taxon>Corynebacteriaceae</taxon>
        <taxon>Corynebacterium</taxon>
    </lineage>
</organism>
<dbReference type="InterPro" id="IPR015914">
    <property type="entry name" value="PAPs_N"/>
</dbReference>
<evidence type="ECO:0000256" key="4">
    <source>
        <dbReference type="SAM" id="SignalP"/>
    </source>
</evidence>
<gene>
    <name evidence="7" type="ORF">HMC16_03945</name>
</gene>
<accession>A0A838CIU0</accession>
<evidence type="ECO:0000259" key="5">
    <source>
        <dbReference type="Pfam" id="PF00149"/>
    </source>
</evidence>
<dbReference type="CDD" id="cd00838">
    <property type="entry name" value="MPP_superfamily"/>
    <property type="match status" value="1"/>
</dbReference>
<evidence type="ECO:0000313" key="7">
    <source>
        <dbReference type="EMBL" id="MBA1834885.1"/>
    </source>
</evidence>
<dbReference type="InterPro" id="IPR039331">
    <property type="entry name" value="PAPs-like"/>
</dbReference>
<dbReference type="PANTHER" id="PTHR22953:SF153">
    <property type="entry name" value="PURPLE ACID PHOSPHATASE"/>
    <property type="match status" value="1"/>
</dbReference>
<dbReference type="EMBL" id="JABFEE010000003">
    <property type="protein sequence ID" value="MBA1834885.1"/>
    <property type="molecule type" value="Genomic_DNA"/>
</dbReference>
<dbReference type="Gene3D" id="2.60.40.380">
    <property type="entry name" value="Purple acid phosphatase-like, N-terminal"/>
    <property type="match status" value="1"/>
</dbReference>
<keyword evidence="3" id="KW-0812">Transmembrane</keyword>
<dbReference type="PANTHER" id="PTHR22953">
    <property type="entry name" value="ACID PHOSPHATASE RELATED"/>
    <property type="match status" value="1"/>
</dbReference>
<feature type="signal peptide" evidence="4">
    <location>
        <begin position="1"/>
        <end position="26"/>
    </location>
</feature>
<dbReference type="Pfam" id="PF16656">
    <property type="entry name" value="Pur_ac_phosph_N"/>
    <property type="match status" value="1"/>
</dbReference>
<evidence type="ECO:0000259" key="6">
    <source>
        <dbReference type="Pfam" id="PF16656"/>
    </source>
</evidence>
<sequence length="522" mass="57355">MRSRFLAITAATSLVASTLVAPAAFADVDATNDYIAANFKNPFTLPTNAPQDVVLQAGATESSVLLNWITAAGVDGQAVRIKEKGGKTKTIEATSTDSKVTVTEGKIKDEGVEPVWATVANHKAGIDGLKENTEYTYSVGSDKDGWSKEYTFNTGTFGDKWNFLVFGDPQLYSTKDLAKQTAGWNNTVTQATKRFPESSFLLSVGDQANHSALQEHGGFISPDPMRAHRTVVTMGNHDYYHAPSYEAMYNRPNVEDENYWFTYNNALVINMDTNDWEDFDGDAAFLRKVVKEQGADKDWVILTYHHSTFSQAYHQEDRGIQYWRERMTPVISELDVDLVLGGHDHICTRSHLMNGYTPVDSGRVAQKGETLEKKKGETQYVTTNSASGSKYYQFFDFKTGVRDEDVKETFDQTVKEKTIRDYTAVWNQNEVPDYTNVEVTPEGLTVTTYDTGNGDVVDAFTLKRAKEEAPAEQPSQGSSDSAEDGSSKGAVIGILVAIVAALAAAGGAAYMGLIPGVQLPQF</sequence>
<keyword evidence="3" id="KW-0472">Membrane</keyword>
<keyword evidence="7" id="KW-0378">Hydrolase</keyword>